<accession>A0A2G9C523</accession>
<protein>
    <submittedName>
        <fullName evidence="1">Uncharacterized protein</fullName>
    </submittedName>
</protein>
<gene>
    <name evidence="1" type="ORF">CS062_19380</name>
</gene>
<name>A0A2G9C523_9BURK</name>
<dbReference type="OrthoDB" id="4146344at2"/>
<evidence type="ECO:0000313" key="2">
    <source>
        <dbReference type="Proteomes" id="UP000231501"/>
    </source>
</evidence>
<comment type="caution">
    <text evidence="1">The sequence shown here is derived from an EMBL/GenBank/DDBJ whole genome shotgun (WGS) entry which is preliminary data.</text>
</comment>
<evidence type="ECO:0000313" key="1">
    <source>
        <dbReference type="EMBL" id="PIM51540.1"/>
    </source>
</evidence>
<dbReference type="EMBL" id="PEOG01000061">
    <property type="protein sequence ID" value="PIM51540.1"/>
    <property type="molecule type" value="Genomic_DNA"/>
</dbReference>
<reference evidence="1 2" key="1">
    <citation type="submission" date="2017-11" db="EMBL/GenBank/DDBJ databases">
        <title>Draft genome sequence of Mitsuaria sp. HWN-4.</title>
        <authorList>
            <person name="Gundlapally S.R."/>
        </authorList>
    </citation>
    <scope>NUCLEOTIDE SEQUENCE [LARGE SCALE GENOMIC DNA]</scope>
    <source>
        <strain evidence="1 2">HWN-4</strain>
    </source>
</reference>
<dbReference type="Proteomes" id="UP000231501">
    <property type="component" value="Unassembled WGS sequence"/>
</dbReference>
<keyword evidence="2" id="KW-1185">Reference proteome</keyword>
<organism evidence="1 2">
    <name type="scientific">Roseateles chitinivorans</name>
    <dbReference type="NCBI Taxonomy" id="2917965"/>
    <lineage>
        <taxon>Bacteria</taxon>
        <taxon>Pseudomonadati</taxon>
        <taxon>Pseudomonadota</taxon>
        <taxon>Betaproteobacteria</taxon>
        <taxon>Burkholderiales</taxon>
        <taxon>Sphaerotilaceae</taxon>
        <taxon>Roseateles</taxon>
    </lineage>
</organism>
<proteinExistence type="predicted"/>
<dbReference type="RefSeq" id="WP_099863218.1">
    <property type="nucleotide sequence ID" value="NZ_PEOG01000061.1"/>
</dbReference>
<sequence>MTRHEIDEQNGRRKLLERQGRLADTLLASSDSEALALAPVGLHALPALSGGLAQALRLYRVQAGVRAERALTAVYPRLRERVEAHQPGSFAALAWTCWRRHPPVQGDLASWGEALIGLLAESEAVGLPPLWTALARLEWNLHQVERLPDPLQDPGSLVLLGRLPAAAVRLVLAEHLALHRCHAPSLRGLLELPKEAFGNGAREALIAWRDGWHGRVMAINMAALRWFEALLAGHDLERALQLAGAAFDFSAWLPVAMTRGWMARVETVEPAGGANAYGVGLPLRFTRGVGR</sequence>
<dbReference type="AlphaFoldDB" id="A0A2G9C523"/>